<dbReference type="RefSeq" id="WP_080886608.1">
    <property type="nucleotide sequence ID" value="NZ_LT828648.1"/>
</dbReference>
<dbReference type="Pfam" id="PF01436">
    <property type="entry name" value="NHL"/>
    <property type="match status" value="1"/>
</dbReference>
<reference evidence="4 5" key="1">
    <citation type="submission" date="2017-03" db="EMBL/GenBank/DDBJ databases">
        <authorList>
            <person name="Afonso C.L."/>
            <person name="Miller P.J."/>
            <person name="Scott M.A."/>
            <person name="Spackman E."/>
            <person name="Goraichik I."/>
            <person name="Dimitrov K.M."/>
            <person name="Suarez D.L."/>
            <person name="Swayne D.E."/>
        </authorList>
    </citation>
    <scope>NUCLEOTIDE SEQUENCE [LARGE SCALE GENOMIC DNA]</scope>
    <source>
        <strain evidence="4">Genome sequencing of Nitrospira japonica strain NJ11</strain>
    </source>
</reference>
<dbReference type="PANTHER" id="PTHR46388">
    <property type="entry name" value="NHL REPEAT-CONTAINING PROTEIN 2"/>
    <property type="match status" value="1"/>
</dbReference>
<evidence type="ECO:0000256" key="2">
    <source>
        <dbReference type="SAM" id="MobiDB-lite"/>
    </source>
</evidence>
<dbReference type="AlphaFoldDB" id="A0A1W1I5B2"/>
<dbReference type="InterPro" id="IPR001258">
    <property type="entry name" value="NHL_repeat"/>
</dbReference>
<gene>
    <name evidence="4" type="ORF">NSJP_2020</name>
</gene>
<evidence type="ECO:0000313" key="4">
    <source>
        <dbReference type="EMBL" id="SLM48192.1"/>
    </source>
</evidence>
<feature type="domain" description="Teneurin NHL" evidence="3">
    <location>
        <begin position="314"/>
        <end position="401"/>
    </location>
</feature>
<evidence type="ECO:0000256" key="1">
    <source>
        <dbReference type="ARBA" id="ARBA00022737"/>
    </source>
</evidence>
<feature type="domain" description="Teneurin NHL" evidence="3">
    <location>
        <begin position="20"/>
        <end position="78"/>
    </location>
</feature>
<evidence type="ECO:0000259" key="3">
    <source>
        <dbReference type="Pfam" id="PF25021"/>
    </source>
</evidence>
<dbReference type="PANTHER" id="PTHR46388:SF2">
    <property type="entry name" value="NHL REPEAT-CONTAINING PROTEIN 2"/>
    <property type="match status" value="1"/>
</dbReference>
<feature type="region of interest" description="Disordered" evidence="2">
    <location>
        <begin position="1"/>
        <end position="25"/>
    </location>
</feature>
<protein>
    <recommendedName>
        <fullName evidence="3">Teneurin NHL domain-containing protein</fullName>
    </recommendedName>
</protein>
<dbReference type="InterPro" id="IPR018391">
    <property type="entry name" value="PQQ_b-propeller_rpt"/>
</dbReference>
<dbReference type="InterPro" id="IPR011042">
    <property type="entry name" value="6-blade_b-propeller_TolB-like"/>
</dbReference>
<evidence type="ECO:0000313" key="5">
    <source>
        <dbReference type="Proteomes" id="UP000192042"/>
    </source>
</evidence>
<accession>A0A1W1I5B2</accession>
<dbReference type="Pfam" id="PF25021">
    <property type="entry name" value="TEN_NHL"/>
    <property type="match status" value="3"/>
</dbReference>
<dbReference type="SUPFAM" id="SSF101898">
    <property type="entry name" value="NHL repeat"/>
    <property type="match status" value="2"/>
</dbReference>
<dbReference type="STRING" id="1325564.NSJP_2020"/>
<dbReference type="InterPro" id="IPR056822">
    <property type="entry name" value="TEN_NHL"/>
</dbReference>
<keyword evidence="5" id="KW-1185">Reference proteome</keyword>
<dbReference type="SMART" id="SM00564">
    <property type="entry name" value="PQQ"/>
    <property type="match status" value="3"/>
</dbReference>
<dbReference type="Proteomes" id="UP000192042">
    <property type="component" value="Chromosome I"/>
</dbReference>
<keyword evidence="1" id="KW-0677">Repeat</keyword>
<organism evidence="4 5">
    <name type="scientific">Nitrospira japonica</name>
    <dbReference type="NCBI Taxonomy" id="1325564"/>
    <lineage>
        <taxon>Bacteria</taxon>
        <taxon>Pseudomonadati</taxon>
        <taxon>Nitrospirota</taxon>
        <taxon>Nitrospiria</taxon>
        <taxon>Nitrospirales</taxon>
        <taxon>Nitrospiraceae</taxon>
        <taxon>Nitrospira</taxon>
    </lineage>
</organism>
<name>A0A1W1I5B2_9BACT</name>
<dbReference type="OrthoDB" id="9762443at2"/>
<proteinExistence type="predicted"/>
<dbReference type="Gene3D" id="2.120.10.30">
    <property type="entry name" value="TolB, C-terminal domain"/>
    <property type="match status" value="4"/>
</dbReference>
<dbReference type="KEGG" id="nja:NSJP_2020"/>
<dbReference type="EMBL" id="LT828648">
    <property type="protein sequence ID" value="SLM48192.1"/>
    <property type="molecule type" value="Genomic_DNA"/>
</dbReference>
<feature type="domain" description="Teneurin NHL" evidence="3">
    <location>
        <begin position="249"/>
        <end position="302"/>
    </location>
</feature>
<sequence>MMPRELTRKAGAINTVAGTGDGAMSGDGGSAVSACLNEPKSVAFDTRGNLIIVDSENHVIRKVDRLSGVIVTVAGYTEPFQRREDPVQPEGGSIPMEEDPLAEQTSGAQAFAHQTDLSGTVRYVINGGGPSMRFGGDGGPAIKALLNFPTAAAVDADGHLYIADTMNHRIRRVDAASGRITTIAGVGQPRFNGDGGPAEAAGLNEPSALAITASSILYVADQNNNRVRAIDLHTGLIRTVAGTGAATYNGDGIPAIEAALAGPSGLAVGADGTLFIADTFNGRIRSVDPDTGMIQTVVGDGGAYRYQGPAEPASSSLARPYGIALSADGQLFISDSDNHLIRRWNPATGRLDRLAGVGVSAYGGDGGLALDASLNYPFGIAMAADGGLFIADTFNHRIREIVL</sequence>